<dbReference type="UniPathway" id="UPA00606"/>
<keyword evidence="4" id="KW-0328">Glycosyltransferase</keyword>
<evidence type="ECO:0000259" key="11">
    <source>
        <dbReference type="Pfam" id="PF01048"/>
    </source>
</evidence>
<reference evidence="13 14" key="1">
    <citation type="journal article" date="2014" name="Nat. Genet.">
        <title>Genome and transcriptome of the porcine whipworm Trichuris suis.</title>
        <authorList>
            <person name="Jex A.R."/>
            <person name="Nejsum P."/>
            <person name="Schwarz E.M."/>
            <person name="Hu L."/>
            <person name="Young N.D."/>
            <person name="Hall R.S."/>
            <person name="Korhonen P.K."/>
            <person name="Liao S."/>
            <person name="Thamsborg S."/>
            <person name="Xia J."/>
            <person name="Xu P."/>
            <person name="Wang S."/>
            <person name="Scheerlinck J.P."/>
            <person name="Hofmann A."/>
            <person name="Sternberg P.W."/>
            <person name="Wang J."/>
            <person name="Gasser R.B."/>
        </authorList>
    </citation>
    <scope>NUCLEOTIDE SEQUENCE [LARGE SCALE GENOMIC DNA]</scope>
    <source>
        <strain evidence="13">DCEP-RM93F</strain>
        <strain evidence="12">DCEP-RM93M</strain>
    </source>
</reference>
<comment type="catalytic activity">
    <reaction evidence="7">
        <text>2'-deoxyguanosine + phosphate = 2-deoxy-alpha-D-ribose 1-phosphate + guanine</text>
        <dbReference type="Rhea" id="RHEA:27738"/>
        <dbReference type="ChEBI" id="CHEBI:16235"/>
        <dbReference type="ChEBI" id="CHEBI:17172"/>
        <dbReference type="ChEBI" id="CHEBI:43474"/>
        <dbReference type="ChEBI" id="CHEBI:57259"/>
        <dbReference type="EC" id="2.4.2.1"/>
    </reaction>
</comment>
<dbReference type="PANTHER" id="PTHR11904">
    <property type="entry name" value="METHYLTHIOADENOSINE/PURINE NUCLEOSIDE PHOSPHORYLASE"/>
    <property type="match status" value="1"/>
</dbReference>
<evidence type="ECO:0000256" key="5">
    <source>
        <dbReference type="ARBA" id="ARBA00022679"/>
    </source>
</evidence>
<dbReference type="EMBL" id="KL367559">
    <property type="protein sequence ID" value="KFD64196.1"/>
    <property type="molecule type" value="Genomic_DNA"/>
</dbReference>
<evidence type="ECO:0000256" key="10">
    <source>
        <dbReference type="ARBA" id="ARBA00031036"/>
    </source>
</evidence>
<name>A0A085N400_9BILA</name>
<feature type="domain" description="Nucleoside phosphorylase" evidence="11">
    <location>
        <begin position="23"/>
        <end position="256"/>
    </location>
</feature>
<evidence type="ECO:0000256" key="3">
    <source>
        <dbReference type="ARBA" id="ARBA00011886"/>
    </source>
</evidence>
<dbReference type="EC" id="2.4.2.1" evidence="3"/>
<gene>
    <name evidence="12" type="ORF">M513_07301</name>
    <name evidence="13" type="ORF">M514_07301</name>
</gene>
<dbReference type="InterPro" id="IPR000845">
    <property type="entry name" value="Nucleoside_phosphorylase_d"/>
</dbReference>
<evidence type="ECO:0000256" key="2">
    <source>
        <dbReference type="ARBA" id="ARBA00006751"/>
    </source>
</evidence>
<accession>A0A085N400</accession>
<dbReference type="Proteomes" id="UP000030758">
    <property type="component" value="Unassembled WGS sequence"/>
</dbReference>
<evidence type="ECO:0000256" key="6">
    <source>
        <dbReference type="ARBA" id="ARBA00023918"/>
    </source>
</evidence>
<dbReference type="Pfam" id="PF01048">
    <property type="entry name" value="PNP_UDP_1"/>
    <property type="match status" value="1"/>
</dbReference>
<keyword evidence="5" id="KW-0808">Transferase</keyword>
<evidence type="ECO:0000313" key="12">
    <source>
        <dbReference type="EMBL" id="KFD51774.1"/>
    </source>
</evidence>
<dbReference type="CDD" id="cd09009">
    <property type="entry name" value="PNP-EcPNPII_like"/>
    <property type="match status" value="1"/>
</dbReference>
<dbReference type="InterPro" id="IPR011268">
    <property type="entry name" value="Purine_phosphorylase"/>
</dbReference>
<sequence length="270" mass="30204">MDEAMIKKAVTFLKDDMRVTPSVGIVCGTGRDDLSDHMRLCRSLKYNEIPGFPCPRGYGHPGSVIHGYLGRKYVVGIETRLRSFDGYKLSFCVTPIIIMQKLGIRTLFLTTMAGKLSDQYEIGDIMLVKDHVYIPGIFGNGIGMEEKHNAPVSDKLYKERLRDLFQIAARQVEPRPPIHSGVYAMINGPACATETELNFLRSLKADAVGMGICHEAVMAYNCGMEVIAAAVLGDEYGKYLQKRVDYDTYLKFKQSSRDLLCIGEKFINLL</sequence>
<evidence type="ECO:0000313" key="14">
    <source>
        <dbReference type="Proteomes" id="UP000030764"/>
    </source>
</evidence>
<dbReference type="GO" id="GO:0004731">
    <property type="term" value="F:purine-nucleoside phosphorylase activity"/>
    <property type="evidence" value="ECO:0007669"/>
    <property type="project" value="UniProtKB-EC"/>
</dbReference>
<dbReference type="PANTHER" id="PTHR11904:SF9">
    <property type="entry name" value="PURINE NUCLEOSIDE PHOSPHORYLASE-RELATED"/>
    <property type="match status" value="1"/>
</dbReference>
<evidence type="ECO:0000256" key="1">
    <source>
        <dbReference type="ARBA" id="ARBA00005058"/>
    </source>
</evidence>
<comment type="catalytic activity">
    <reaction evidence="6">
        <text>inosine + phosphate = alpha-D-ribose 1-phosphate + hypoxanthine</text>
        <dbReference type="Rhea" id="RHEA:27646"/>
        <dbReference type="ChEBI" id="CHEBI:17368"/>
        <dbReference type="ChEBI" id="CHEBI:17596"/>
        <dbReference type="ChEBI" id="CHEBI:43474"/>
        <dbReference type="ChEBI" id="CHEBI:57720"/>
        <dbReference type="EC" id="2.4.2.1"/>
    </reaction>
</comment>
<dbReference type="SUPFAM" id="SSF53167">
    <property type="entry name" value="Purine and uridine phosphorylases"/>
    <property type="match status" value="1"/>
</dbReference>
<protein>
    <recommendedName>
        <fullName evidence="3">purine-nucleoside phosphorylase</fullName>
        <ecNumber evidence="3">2.4.2.1</ecNumber>
    </recommendedName>
    <alternativeName>
        <fullName evidence="10">Inosine-guanosine phosphorylase</fullName>
    </alternativeName>
</protein>
<proteinExistence type="inferred from homology"/>
<comment type="catalytic activity">
    <reaction evidence="9">
        <text>guanosine + phosphate = alpha-D-ribose 1-phosphate + guanine</text>
        <dbReference type="Rhea" id="RHEA:13233"/>
        <dbReference type="ChEBI" id="CHEBI:16235"/>
        <dbReference type="ChEBI" id="CHEBI:16750"/>
        <dbReference type="ChEBI" id="CHEBI:43474"/>
        <dbReference type="ChEBI" id="CHEBI:57720"/>
        <dbReference type="EC" id="2.4.2.1"/>
    </reaction>
</comment>
<dbReference type="OrthoDB" id="10261782at2759"/>
<evidence type="ECO:0000256" key="8">
    <source>
        <dbReference type="ARBA" id="ARBA00023950"/>
    </source>
</evidence>
<dbReference type="AlphaFoldDB" id="A0A085N400"/>
<dbReference type="GO" id="GO:0005737">
    <property type="term" value="C:cytoplasm"/>
    <property type="evidence" value="ECO:0007669"/>
    <property type="project" value="TreeGrafter"/>
</dbReference>
<evidence type="ECO:0000256" key="7">
    <source>
        <dbReference type="ARBA" id="ARBA00023929"/>
    </source>
</evidence>
<evidence type="ECO:0000256" key="9">
    <source>
        <dbReference type="ARBA" id="ARBA00023970"/>
    </source>
</evidence>
<dbReference type="EMBL" id="KL363235">
    <property type="protein sequence ID" value="KFD51774.1"/>
    <property type="molecule type" value="Genomic_DNA"/>
</dbReference>
<evidence type="ECO:0000256" key="4">
    <source>
        <dbReference type="ARBA" id="ARBA00022676"/>
    </source>
</evidence>
<comment type="catalytic activity">
    <reaction evidence="8">
        <text>2'-deoxyinosine + phosphate = 2-deoxy-alpha-D-ribose 1-phosphate + hypoxanthine</text>
        <dbReference type="Rhea" id="RHEA:27750"/>
        <dbReference type="ChEBI" id="CHEBI:17368"/>
        <dbReference type="ChEBI" id="CHEBI:28997"/>
        <dbReference type="ChEBI" id="CHEBI:43474"/>
        <dbReference type="ChEBI" id="CHEBI:57259"/>
        <dbReference type="EC" id="2.4.2.1"/>
    </reaction>
</comment>
<comment type="pathway">
    <text evidence="1">Purine metabolism; purine nucleoside salvage.</text>
</comment>
<evidence type="ECO:0000313" key="13">
    <source>
        <dbReference type="EMBL" id="KFD64196.1"/>
    </source>
</evidence>
<keyword evidence="14" id="KW-1185">Reference proteome</keyword>
<dbReference type="InterPro" id="IPR035994">
    <property type="entry name" value="Nucleoside_phosphorylase_sf"/>
</dbReference>
<feature type="non-terminal residue" evidence="13">
    <location>
        <position position="270"/>
    </location>
</feature>
<comment type="similarity">
    <text evidence="2">Belongs to the PNP/MTAP phosphorylase family.</text>
</comment>
<dbReference type="Gene3D" id="3.40.50.1580">
    <property type="entry name" value="Nucleoside phosphorylase domain"/>
    <property type="match status" value="1"/>
</dbReference>
<dbReference type="Proteomes" id="UP000030764">
    <property type="component" value="Unassembled WGS sequence"/>
</dbReference>
<dbReference type="GO" id="GO:0009116">
    <property type="term" value="P:nucleoside metabolic process"/>
    <property type="evidence" value="ECO:0007669"/>
    <property type="project" value="InterPro"/>
</dbReference>
<organism evidence="13">
    <name type="scientific">Trichuris suis</name>
    <name type="common">pig whipworm</name>
    <dbReference type="NCBI Taxonomy" id="68888"/>
    <lineage>
        <taxon>Eukaryota</taxon>
        <taxon>Metazoa</taxon>
        <taxon>Ecdysozoa</taxon>
        <taxon>Nematoda</taxon>
        <taxon>Enoplea</taxon>
        <taxon>Dorylaimia</taxon>
        <taxon>Trichinellida</taxon>
        <taxon>Trichuridae</taxon>
        <taxon>Trichuris</taxon>
    </lineage>
</organism>